<dbReference type="EMBL" id="CP004144">
    <property type="protein sequence ID" value="AGF97336.1"/>
    <property type="molecule type" value="Genomic_DNA"/>
</dbReference>
<dbReference type="Proteomes" id="UP000011718">
    <property type="component" value="Chromosome"/>
</dbReference>
<organism evidence="2 3">
    <name type="scientific">Methanosarcina mazei Tuc01</name>
    <dbReference type="NCBI Taxonomy" id="1236903"/>
    <lineage>
        <taxon>Archaea</taxon>
        <taxon>Methanobacteriati</taxon>
        <taxon>Methanobacteriota</taxon>
        <taxon>Stenosarchaea group</taxon>
        <taxon>Methanomicrobia</taxon>
        <taxon>Methanosarcinales</taxon>
        <taxon>Methanosarcinaceae</taxon>
        <taxon>Methanosarcina</taxon>
    </lineage>
</organism>
<dbReference type="KEGG" id="mmaz:MmTuc01_2003"/>
<protein>
    <submittedName>
        <fullName evidence="2">Uncharacterized protein</fullName>
    </submittedName>
</protein>
<evidence type="ECO:0000256" key="1">
    <source>
        <dbReference type="SAM" id="MobiDB-lite"/>
    </source>
</evidence>
<reference evidence="2 3" key="1">
    <citation type="journal article" date="2013" name="Genome Announc.">
        <title>Complete Genome of a Methanosarcina mazei Strain Isolated from Sediment Samples from an Amazonian Flooded Area.</title>
        <authorList>
            <person name="Assis das Gracas D."/>
            <person name="Thiago Juca Ramos R."/>
            <person name="Vieira Araujo A.C."/>
            <person name="Zahlouth R."/>
            <person name="Ribeiro Carneiro A."/>
            <person name="Souza Lopes T."/>
            <person name="Azevedo Barauna R."/>
            <person name="Azevedo V."/>
            <person name="Cruz Schneider M.P."/>
            <person name="Pellizari V.H."/>
            <person name="Silva A."/>
        </authorList>
    </citation>
    <scope>NUCLEOTIDE SEQUENCE [LARGE SCALE GENOMIC DNA]</scope>
    <source>
        <strain evidence="2 3">Tuc01</strain>
    </source>
</reference>
<accession>M1PYD1</accession>
<name>M1PYD1_METMZ</name>
<evidence type="ECO:0000313" key="2">
    <source>
        <dbReference type="EMBL" id="AGF97336.1"/>
    </source>
</evidence>
<feature type="region of interest" description="Disordered" evidence="1">
    <location>
        <begin position="1"/>
        <end position="45"/>
    </location>
</feature>
<evidence type="ECO:0000313" key="3">
    <source>
        <dbReference type="Proteomes" id="UP000011718"/>
    </source>
</evidence>
<dbReference type="BioCyc" id="MMAZ1236903:G139K-1911-MONOMER"/>
<dbReference type="HOGENOM" id="CLU_3194525_0_0_2"/>
<gene>
    <name evidence="2" type="ORF">MmTuc01_2003</name>
</gene>
<dbReference type="AlphaFoldDB" id="M1PYD1"/>
<sequence>MTSYPEQPFHQFTFKIPGSDTGPVIQENSKKGKPVKRKNTDRSTN</sequence>
<proteinExistence type="predicted"/>